<evidence type="ECO:0000313" key="3">
    <source>
        <dbReference type="Proteomes" id="UP001213623"/>
    </source>
</evidence>
<sequence length="245" mass="27080">MALRLSARAATLYPRARTFLLPTYTLRTLRTSAVQWASEDPRSSWEQTLPPGFEKLGESPEALAAVNHLIEVLEKHGLDLSSGTKPSMMQMAKLATNAEVRECTAKVVQEMKKAGVDLSPENLQKIMNGSFRPCSMDGSLPAPASGFRYAMGVMRLHPHLDELARTLGSAEAAPALRDMQSALQHWNMGEPLALLRRPVPVYLTEPTMGRKLDMESNMRTFLIVLGVVVTTLSLLVAERVLRTRL</sequence>
<evidence type="ECO:0000256" key="1">
    <source>
        <dbReference type="SAM" id="Phobius"/>
    </source>
</evidence>
<proteinExistence type="predicted"/>
<dbReference type="AlphaFoldDB" id="A0AAF0EQ29"/>
<name>A0AAF0EQ29_9BASI</name>
<feature type="transmembrane region" description="Helical" evidence="1">
    <location>
        <begin position="220"/>
        <end position="237"/>
    </location>
</feature>
<protein>
    <submittedName>
        <fullName evidence="2">Uncharacterized protein</fullName>
    </submittedName>
</protein>
<evidence type="ECO:0000313" key="2">
    <source>
        <dbReference type="EMBL" id="WFD28963.1"/>
    </source>
</evidence>
<dbReference type="Proteomes" id="UP001213623">
    <property type="component" value="Chromosome 8"/>
</dbReference>
<keyword evidence="1" id="KW-0472">Membrane</keyword>
<reference evidence="2" key="1">
    <citation type="submission" date="2023-03" db="EMBL/GenBank/DDBJ databases">
        <title>Mating type loci evolution in Malassezia.</title>
        <authorList>
            <person name="Coelho M.A."/>
        </authorList>
    </citation>
    <scope>NUCLEOTIDE SEQUENCE</scope>
    <source>
        <strain evidence="2">CBS 9557</strain>
    </source>
</reference>
<dbReference type="EMBL" id="CP119899">
    <property type="protein sequence ID" value="WFD28963.1"/>
    <property type="molecule type" value="Genomic_DNA"/>
</dbReference>
<accession>A0AAF0EQ29</accession>
<gene>
    <name evidence="2" type="ORF">MNAN1_003979</name>
</gene>
<keyword evidence="3" id="KW-1185">Reference proteome</keyword>
<organism evidence="2 3">
    <name type="scientific">Malassezia nana</name>
    <dbReference type="NCBI Taxonomy" id="180528"/>
    <lineage>
        <taxon>Eukaryota</taxon>
        <taxon>Fungi</taxon>
        <taxon>Dikarya</taxon>
        <taxon>Basidiomycota</taxon>
        <taxon>Ustilaginomycotina</taxon>
        <taxon>Malasseziomycetes</taxon>
        <taxon>Malasseziales</taxon>
        <taxon>Malasseziaceae</taxon>
        <taxon>Malassezia</taxon>
    </lineage>
</organism>
<keyword evidence="1" id="KW-0812">Transmembrane</keyword>
<keyword evidence="1" id="KW-1133">Transmembrane helix</keyword>